<dbReference type="InterPro" id="IPR011989">
    <property type="entry name" value="ARM-like"/>
</dbReference>
<dbReference type="InterPro" id="IPR016024">
    <property type="entry name" value="ARM-type_fold"/>
</dbReference>
<dbReference type="SUPFAM" id="SSF48371">
    <property type="entry name" value="ARM repeat"/>
    <property type="match status" value="1"/>
</dbReference>
<dbReference type="eggNOG" id="COG1413">
    <property type="taxonomic scope" value="Bacteria"/>
</dbReference>
<evidence type="ECO:0000313" key="2">
    <source>
        <dbReference type="Proteomes" id="UP000007073"/>
    </source>
</evidence>
<gene>
    <name evidence="1" type="ordered locus">Gmet_3276</name>
</gene>
<protein>
    <submittedName>
        <fullName evidence="1">HEAT-like repeat-containing protein</fullName>
    </submittedName>
</protein>
<dbReference type="KEGG" id="gme:Gmet_3276"/>
<dbReference type="Pfam" id="PF13646">
    <property type="entry name" value="HEAT_2"/>
    <property type="match status" value="2"/>
</dbReference>
<dbReference type="SMART" id="SM00567">
    <property type="entry name" value="EZ_HEAT"/>
    <property type="match status" value="5"/>
</dbReference>
<dbReference type="GO" id="GO:0016491">
    <property type="term" value="F:oxidoreductase activity"/>
    <property type="evidence" value="ECO:0007669"/>
    <property type="project" value="TreeGrafter"/>
</dbReference>
<dbReference type="RefSeq" id="WP_011366173.1">
    <property type="nucleotide sequence ID" value="NC_007517.1"/>
</dbReference>
<dbReference type="HOGENOM" id="CLU_503296_0_0_7"/>
<proteinExistence type="predicted"/>
<keyword evidence="2" id="KW-1185">Reference proteome</keyword>
<accession>Q39QI5</accession>
<dbReference type="PANTHER" id="PTHR12697:SF38">
    <property type="entry name" value="PBS LYASE HEAT DOMAIN PROTEIN REPEAT-CONTAINING PROTEIN"/>
    <property type="match status" value="1"/>
</dbReference>
<name>Q39QI5_GEOMG</name>
<organism evidence="1 2">
    <name type="scientific">Geobacter metallireducens (strain ATCC 53774 / DSM 7210 / GS-15)</name>
    <dbReference type="NCBI Taxonomy" id="269799"/>
    <lineage>
        <taxon>Bacteria</taxon>
        <taxon>Pseudomonadati</taxon>
        <taxon>Thermodesulfobacteriota</taxon>
        <taxon>Desulfuromonadia</taxon>
        <taxon>Geobacterales</taxon>
        <taxon>Geobacteraceae</taxon>
        <taxon>Geobacter</taxon>
    </lineage>
</organism>
<reference evidence="1 2" key="2">
    <citation type="journal article" date="2009" name="BMC Microbiol.">
        <title>The genome sequence of Geobacter metallireducens: features of metabolism, physiology and regulation common and dissimilar to Geobacter sulfurreducens.</title>
        <authorList>
            <person name="Aklujkar M."/>
            <person name="Krushkal J."/>
            <person name="DiBartolo G."/>
            <person name="Lapidus A."/>
            <person name="Land M.L."/>
            <person name="Lovley D.R."/>
        </authorList>
    </citation>
    <scope>NUCLEOTIDE SEQUENCE [LARGE SCALE GENOMIC DNA]</scope>
    <source>
        <strain evidence="2">ATCC 53774 / DSM 7210 / GS-15</strain>
    </source>
</reference>
<dbReference type="InterPro" id="IPR004155">
    <property type="entry name" value="PBS_lyase_HEAT"/>
</dbReference>
<sequence length="557" mass="59807">MVTREEQHNRRDNAASRRRGAALAELHKALKAMGFYPAGHPLRAESLRLAFGALREAVGEEHLLLAVGKGGFAVPDGEAAVEDNPMAQALARELFIRRVRRIAFLADLTLTDLESFLSLLSLDYRSIPSAGGMEALMAQRGITTIWANEIDLSAIGRKRQEIQDSFAAAGQGPSVGEWQPGEAFLKEIEEAEIDTALSVIPAAEFHADGAWEQQTTTPEELIELMAREPDDERYRELSRAFVKECLRLQDDSEFERLFPLLERLLQQANDGEMGLARRGSALLAFDQTVGTGMVGFLVRHLEEHGATEGDRLLPFFAELGSRAAAPLAARLRCAEGVRPLRNLALGLLAVGDEAVEPVLELLADGSDPVVQTAAEILGEIGAGGCLAELRQCLGHPAEGVRREVLRSLVRIGGPEAEEAIIACLDSSRDPALRRLAAVSLGALRSGRAVEPLLAVVARRDLFASTFSLKKVALAALGKIGDRRAVPALVALLGSRHWFSRRRGEELRCLAAAALGQIGDTATLPLLSELAAKGGRLGAACDGAVGAIGQRQQEGAHD</sequence>
<reference evidence="1 2" key="1">
    <citation type="submission" date="2005-10" db="EMBL/GenBank/DDBJ databases">
        <title>Complete sequence of Geobacter metallireducens GS-15.</title>
        <authorList>
            <consortium name="US DOE Joint Genome Institute"/>
            <person name="Copeland A."/>
            <person name="Lucas S."/>
            <person name="Lapidus A."/>
            <person name="Barry K."/>
            <person name="Detter J.C."/>
            <person name="Glavina T."/>
            <person name="Hammon N."/>
            <person name="Israni S."/>
            <person name="Pitluck S."/>
            <person name="Di Bartolo G."/>
            <person name="Chain P."/>
            <person name="Schmutz J."/>
            <person name="Larimer F."/>
            <person name="Land M."/>
            <person name="Kyrpides N."/>
            <person name="Ivanova N."/>
            <person name="Richardson P."/>
        </authorList>
    </citation>
    <scope>NUCLEOTIDE SEQUENCE [LARGE SCALE GENOMIC DNA]</scope>
    <source>
        <strain evidence="2">ATCC 53774 / DSM 7210 / GS-15</strain>
    </source>
</reference>
<dbReference type="Proteomes" id="UP000007073">
    <property type="component" value="Chromosome"/>
</dbReference>
<dbReference type="Gene3D" id="1.25.10.10">
    <property type="entry name" value="Leucine-rich Repeat Variant"/>
    <property type="match status" value="2"/>
</dbReference>
<dbReference type="EMBL" id="CP000148">
    <property type="protein sequence ID" value="ABB33489.1"/>
    <property type="molecule type" value="Genomic_DNA"/>
</dbReference>
<dbReference type="AlphaFoldDB" id="Q39QI5"/>
<dbReference type="PANTHER" id="PTHR12697">
    <property type="entry name" value="PBS LYASE HEAT-LIKE PROTEIN"/>
    <property type="match status" value="1"/>
</dbReference>
<evidence type="ECO:0000313" key="1">
    <source>
        <dbReference type="EMBL" id="ABB33489.1"/>
    </source>
</evidence>
<dbReference type="STRING" id="269799.Gmet_3276"/>